<evidence type="ECO:0000313" key="3">
    <source>
        <dbReference type="Proteomes" id="UP000277811"/>
    </source>
</evidence>
<name>A0A498R9Q9_9FIRM</name>
<dbReference type="Proteomes" id="UP000277811">
    <property type="component" value="Unassembled WGS sequence"/>
</dbReference>
<proteinExistence type="predicted"/>
<keyword evidence="3" id="KW-1185">Reference proteome</keyword>
<dbReference type="AlphaFoldDB" id="A0A498R9Q9"/>
<protein>
    <submittedName>
        <fullName evidence="2">Uncharacterized protein</fullName>
    </submittedName>
</protein>
<dbReference type="EMBL" id="UPPP01000086">
    <property type="protein sequence ID" value="VBB08274.1"/>
    <property type="molecule type" value="Genomic_DNA"/>
</dbReference>
<reference evidence="2 3" key="1">
    <citation type="submission" date="2018-06" db="EMBL/GenBank/DDBJ databases">
        <authorList>
            <person name="Strepis N."/>
        </authorList>
    </citation>
    <scope>NUCLEOTIDE SEQUENCE [LARGE SCALE GENOMIC DNA]</scope>
    <source>
        <strain evidence="2">LUCI</strain>
    </source>
</reference>
<feature type="region of interest" description="Disordered" evidence="1">
    <location>
        <begin position="78"/>
        <end position="102"/>
    </location>
</feature>
<accession>A0A498R9Q9</accession>
<gene>
    <name evidence="2" type="ORF">LUCI_3545</name>
</gene>
<organism evidence="2 3">
    <name type="scientific">Lucifera butyrica</name>
    <dbReference type="NCBI Taxonomy" id="1351585"/>
    <lineage>
        <taxon>Bacteria</taxon>
        <taxon>Bacillati</taxon>
        <taxon>Bacillota</taxon>
        <taxon>Negativicutes</taxon>
        <taxon>Veillonellales</taxon>
        <taxon>Veillonellaceae</taxon>
        <taxon>Lucifera</taxon>
    </lineage>
</organism>
<dbReference type="RefSeq" id="WP_122629180.1">
    <property type="nucleotide sequence ID" value="NZ_UPPP01000086.1"/>
</dbReference>
<evidence type="ECO:0000313" key="2">
    <source>
        <dbReference type="EMBL" id="VBB08274.1"/>
    </source>
</evidence>
<sequence length="102" mass="10848">MAISAINNQASQIASLTKSLSNSNISTMVTSTDPTTLQNQISKFSSAITQLQSQGGSSQQIQKLQQAMQTAKDQIQKQQELAAEKAGSQSSQDFTNGVDVKV</sequence>
<evidence type="ECO:0000256" key="1">
    <source>
        <dbReference type="SAM" id="MobiDB-lite"/>
    </source>
</evidence>